<feature type="transmembrane region" description="Helical" evidence="8">
    <location>
        <begin position="82"/>
        <end position="100"/>
    </location>
</feature>
<evidence type="ECO:0000313" key="11">
    <source>
        <dbReference type="Proteomes" id="UP000054387"/>
    </source>
</evidence>
<comment type="caution">
    <text evidence="10">The sequence shown here is derived from an EMBL/GenBank/DDBJ whole genome shotgun (WGS) entry which is preliminary data.</text>
</comment>
<evidence type="ECO:0000256" key="5">
    <source>
        <dbReference type="ARBA" id="ARBA00023065"/>
    </source>
</evidence>
<keyword evidence="6 8" id="KW-0472">Membrane</keyword>
<protein>
    <submittedName>
        <fullName evidence="10">Potassium channel protein</fullName>
    </submittedName>
</protein>
<dbReference type="InterPro" id="IPR003280">
    <property type="entry name" value="2pore_dom_K_chnl"/>
</dbReference>
<keyword evidence="3 8" id="KW-0812">Transmembrane</keyword>
<keyword evidence="7 10" id="KW-0407">Ion channel</keyword>
<dbReference type="GO" id="GO:0005886">
    <property type="term" value="C:plasma membrane"/>
    <property type="evidence" value="ECO:0007669"/>
    <property type="project" value="UniProtKB-SubCell"/>
</dbReference>
<evidence type="ECO:0000256" key="4">
    <source>
        <dbReference type="ARBA" id="ARBA00022989"/>
    </source>
</evidence>
<dbReference type="InterPro" id="IPR050721">
    <property type="entry name" value="Trk_Ktr_HKT_K-transport"/>
</dbReference>
<dbReference type="Proteomes" id="UP000054387">
    <property type="component" value="Unassembled WGS sequence"/>
</dbReference>
<evidence type="ECO:0000256" key="2">
    <source>
        <dbReference type="ARBA" id="ARBA00022448"/>
    </source>
</evidence>
<dbReference type="STRING" id="1514971.AUR64_15635"/>
<dbReference type="PANTHER" id="PTHR43833:SF9">
    <property type="entry name" value="POTASSIUM CHANNEL PROTEIN YUGO-RELATED"/>
    <property type="match status" value="1"/>
</dbReference>
<feature type="transmembrane region" description="Helical" evidence="8">
    <location>
        <begin position="12"/>
        <end position="37"/>
    </location>
</feature>
<dbReference type="RefSeq" id="WP_058582376.1">
    <property type="nucleotide sequence ID" value="NZ_LOPU01000029.1"/>
</dbReference>
<feature type="transmembrane region" description="Helical" evidence="8">
    <location>
        <begin position="106"/>
        <end position="127"/>
    </location>
</feature>
<dbReference type="Pfam" id="PF02254">
    <property type="entry name" value="TrkA_N"/>
    <property type="match status" value="1"/>
</dbReference>
<evidence type="ECO:0000256" key="1">
    <source>
        <dbReference type="ARBA" id="ARBA00004651"/>
    </source>
</evidence>
<dbReference type="SUPFAM" id="SSF81324">
    <property type="entry name" value="Voltage-gated potassium channels"/>
    <property type="match status" value="1"/>
</dbReference>
<dbReference type="InterPro" id="IPR013099">
    <property type="entry name" value="K_chnl_dom"/>
</dbReference>
<keyword evidence="5" id="KW-0406">Ion transport</keyword>
<dbReference type="PRINTS" id="PR01333">
    <property type="entry name" value="2POREKCHANEL"/>
</dbReference>
<dbReference type="InterPro" id="IPR036291">
    <property type="entry name" value="NAD(P)-bd_dom_sf"/>
</dbReference>
<evidence type="ECO:0000256" key="6">
    <source>
        <dbReference type="ARBA" id="ARBA00023136"/>
    </source>
</evidence>
<dbReference type="PROSITE" id="PS51201">
    <property type="entry name" value="RCK_N"/>
    <property type="match status" value="1"/>
</dbReference>
<dbReference type="EMBL" id="LOPU01000029">
    <property type="protein sequence ID" value="KTG09223.1"/>
    <property type="molecule type" value="Genomic_DNA"/>
</dbReference>
<dbReference type="InterPro" id="IPR003148">
    <property type="entry name" value="RCK_N"/>
</dbReference>
<accession>A0A0W1R7X3</accession>
<evidence type="ECO:0000256" key="7">
    <source>
        <dbReference type="ARBA" id="ARBA00023303"/>
    </source>
</evidence>
<dbReference type="Gene3D" id="3.40.50.720">
    <property type="entry name" value="NAD(P)-binding Rossmann-like Domain"/>
    <property type="match status" value="1"/>
</dbReference>
<dbReference type="GO" id="GO:0005267">
    <property type="term" value="F:potassium channel activity"/>
    <property type="evidence" value="ECO:0007669"/>
    <property type="project" value="InterPro"/>
</dbReference>
<evidence type="ECO:0000256" key="8">
    <source>
        <dbReference type="SAM" id="Phobius"/>
    </source>
</evidence>
<evidence type="ECO:0000313" key="10">
    <source>
        <dbReference type="EMBL" id="KTG09223.1"/>
    </source>
</evidence>
<dbReference type="SUPFAM" id="SSF51735">
    <property type="entry name" value="NAD(P)-binding Rossmann-fold domains"/>
    <property type="match status" value="1"/>
</dbReference>
<keyword evidence="2" id="KW-0813">Transport</keyword>
<evidence type="ECO:0000259" key="9">
    <source>
        <dbReference type="PROSITE" id="PS51201"/>
    </source>
</evidence>
<gene>
    <name evidence="10" type="ORF">AUR64_15635</name>
</gene>
<dbReference type="Pfam" id="PF07885">
    <property type="entry name" value="Ion_trans_2"/>
    <property type="match status" value="1"/>
</dbReference>
<evidence type="ECO:0000256" key="3">
    <source>
        <dbReference type="ARBA" id="ARBA00022692"/>
    </source>
</evidence>
<proteinExistence type="predicted"/>
<name>A0A0W1R7X3_9EURY</name>
<feature type="domain" description="RCK N-terminal" evidence="9">
    <location>
        <begin position="241"/>
        <end position="357"/>
    </location>
</feature>
<keyword evidence="4 8" id="KW-1133">Transmembrane helix</keyword>
<organism evidence="10 11">
    <name type="scientific">Haloprofundus marisrubri</name>
    <dbReference type="NCBI Taxonomy" id="1514971"/>
    <lineage>
        <taxon>Archaea</taxon>
        <taxon>Methanobacteriati</taxon>
        <taxon>Methanobacteriota</taxon>
        <taxon>Stenosarchaea group</taxon>
        <taxon>Halobacteria</taxon>
        <taxon>Halobacteriales</taxon>
        <taxon>Haloferacaceae</taxon>
        <taxon>Haloprofundus</taxon>
    </lineage>
</organism>
<sequence>MEVNRERLGARLAVALTFAAATLSVVTGVAGFGILGLDVPSVDGPLAAYVPPFVQQAAAFTGAFTGFLLLASVYALRNGLRIGWYTAVLLLPLSAAQGLLQSSPLAYPLVVLSILALPVVLLNRRHFEESAELSTTQQAALAAIALAQLYGTVGTYALRDEFGTVDTVVDAFYFTLVTASTVGYGDVTPASQAGKLFAMSVLLTGTASFAVALGTLLTPAIEARFARTLGRMTDTQLSLLEDHVLVLGYGELTEPILEELRDEAEYLVVTRDSARAQELTERGDHVLTADPSDDEPQKRARIEEARAVVAATNDDAQDALAILTARQLNPDVPIVAAATQRGNVQKLKRAGANTVISPAALGGHLLAASALGGQGIEDVAERLLHDRSIER</sequence>
<feature type="transmembrane region" description="Helical" evidence="8">
    <location>
        <begin position="57"/>
        <end position="75"/>
    </location>
</feature>
<reference evidence="10 11" key="1">
    <citation type="submission" date="2015-12" db="EMBL/GenBank/DDBJ databases">
        <title>Haloprofundus marisrubri gen. nov., sp. nov., an extremely halophilic archaeon isolated from the Discovery deep brine-seawater interface in the Red Sea.</title>
        <authorList>
            <person name="Zhang G."/>
            <person name="Stingl U."/>
            <person name="Rashid M."/>
        </authorList>
    </citation>
    <scope>NUCLEOTIDE SEQUENCE [LARGE SCALE GENOMIC DNA]</scope>
    <source>
        <strain evidence="10 11">SB9</strain>
    </source>
</reference>
<feature type="transmembrane region" description="Helical" evidence="8">
    <location>
        <begin position="139"/>
        <end position="158"/>
    </location>
</feature>
<dbReference type="PANTHER" id="PTHR43833">
    <property type="entry name" value="POTASSIUM CHANNEL PROTEIN 2-RELATED-RELATED"/>
    <property type="match status" value="1"/>
</dbReference>
<dbReference type="AlphaFoldDB" id="A0A0W1R7X3"/>
<dbReference type="OrthoDB" id="56871at2157"/>
<comment type="subcellular location">
    <subcellularLocation>
        <location evidence="1">Cell membrane</location>
        <topology evidence="1">Multi-pass membrane protein</topology>
    </subcellularLocation>
</comment>
<feature type="transmembrane region" description="Helical" evidence="8">
    <location>
        <begin position="196"/>
        <end position="217"/>
    </location>
</feature>
<keyword evidence="11" id="KW-1185">Reference proteome</keyword>
<dbReference type="Gene3D" id="1.10.287.70">
    <property type="match status" value="1"/>
</dbReference>